<accession>A0A2P9AR59</accession>
<evidence type="ECO:0000313" key="1">
    <source>
        <dbReference type="EMBL" id="SJM33646.1"/>
    </source>
</evidence>
<keyword evidence="2" id="KW-1185">Reference proteome</keyword>
<name>A0A2P9AR59_9HYPH</name>
<dbReference type="AlphaFoldDB" id="A0A2P9AR59"/>
<dbReference type="Proteomes" id="UP000245698">
    <property type="component" value="Unassembled WGS sequence"/>
</dbReference>
<proteinExistence type="predicted"/>
<evidence type="ECO:0000313" key="2">
    <source>
        <dbReference type="Proteomes" id="UP000245698"/>
    </source>
</evidence>
<gene>
    <name evidence="1" type="ORF">BQ8482_360047</name>
</gene>
<dbReference type="EMBL" id="FUIG01000044">
    <property type="protein sequence ID" value="SJM33646.1"/>
    <property type="molecule type" value="Genomic_DNA"/>
</dbReference>
<organism evidence="1 2">
    <name type="scientific">Mesorhizobium delmotii</name>
    <dbReference type="NCBI Taxonomy" id="1631247"/>
    <lineage>
        <taxon>Bacteria</taxon>
        <taxon>Pseudomonadati</taxon>
        <taxon>Pseudomonadota</taxon>
        <taxon>Alphaproteobacteria</taxon>
        <taxon>Hyphomicrobiales</taxon>
        <taxon>Phyllobacteriaceae</taxon>
        <taxon>Mesorhizobium</taxon>
    </lineage>
</organism>
<protein>
    <submittedName>
        <fullName evidence="1">Uncharacterized protein</fullName>
    </submittedName>
</protein>
<sequence length="51" mass="5777">MLDVAAKAAYVRTLLRDGGAVWTRRTGRRFCSRFQIMTAIDRARPSSRSGF</sequence>
<reference evidence="2" key="1">
    <citation type="submission" date="2016-12" db="EMBL/GenBank/DDBJ databases">
        <authorList>
            <person name="Brunel B."/>
        </authorList>
    </citation>
    <scope>NUCLEOTIDE SEQUENCE [LARGE SCALE GENOMIC DNA]</scope>
</reference>